<keyword evidence="1" id="KW-1185">Reference proteome</keyword>
<name>A0A915JXF3_ROMCU</name>
<evidence type="ECO:0000313" key="1">
    <source>
        <dbReference type="Proteomes" id="UP000887565"/>
    </source>
</evidence>
<dbReference type="AlphaFoldDB" id="A0A915JXF3"/>
<accession>A0A915JXF3</accession>
<protein>
    <submittedName>
        <fullName evidence="2">EGF-like domain-containing protein</fullName>
    </submittedName>
</protein>
<sequence>MEPALLHRTSGTTMISFNYEIGLEIPASVTLAVQTPAVWTSTGRRRCYGNGAGVCHPQARCVDGYCVCKLGYKGDGCASCQRLTDHDGDCFVNPDLCHEHASCFRRRCQCNFDYIGDGITCRPLRSNETLLGALIDTTKSIASPSSPSSFMCLCPKGQTGDGINYCGTAASAETEPINGK</sequence>
<reference evidence="2" key="1">
    <citation type="submission" date="2022-11" db="UniProtKB">
        <authorList>
            <consortium name="WormBaseParasite"/>
        </authorList>
    </citation>
    <scope>IDENTIFICATION</scope>
</reference>
<organism evidence="1 2">
    <name type="scientific">Romanomermis culicivorax</name>
    <name type="common">Nematode worm</name>
    <dbReference type="NCBI Taxonomy" id="13658"/>
    <lineage>
        <taxon>Eukaryota</taxon>
        <taxon>Metazoa</taxon>
        <taxon>Ecdysozoa</taxon>
        <taxon>Nematoda</taxon>
        <taxon>Enoplea</taxon>
        <taxon>Dorylaimia</taxon>
        <taxon>Mermithida</taxon>
        <taxon>Mermithoidea</taxon>
        <taxon>Mermithidae</taxon>
        <taxon>Romanomermis</taxon>
    </lineage>
</organism>
<proteinExistence type="predicted"/>
<dbReference type="WBParaSite" id="nRc.2.0.1.t30704-RA">
    <property type="protein sequence ID" value="nRc.2.0.1.t30704-RA"/>
    <property type="gene ID" value="nRc.2.0.1.g30704"/>
</dbReference>
<dbReference type="Proteomes" id="UP000887565">
    <property type="component" value="Unplaced"/>
</dbReference>
<evidence type="ECO:0000313" key="2">
    <source>
        <dbReference type="WBParaSite" id="nRc.2.0.1.t30704-RA"/>
    </source>
</evidence>